<name>A0A8T0T5N9_PANVG</name>
<gene>
    <name evidence="2" type="ORF">PVAP13_4NG062955</name>
</gene>
<evidence type="ECO:0000313" key="3">
    <source>
        <dbReference type="Proteomes" id="UP000823388"/>
    </source>
</evidence>
<feature type="compositionally biased region" description="Basic and acidic residues" evidence="1">
    <location>
        <begin position="26"/>
        <end position="37"/>
    </location>
</feature>
<accession>A0A8T0T5N9</accession>
<dbReference type="Proteomes" id="UP000823388">
    <property type="component" value="Chromosome 4N"/>
</dbReference>
<organism evidence="2 3">
    <name type="scientific">Panicum virgatum</name>
    <name type="common">Blackwell switchgrass</name>
    <dbReference type="NCBI Taxonomy" id="38727"/>
    <lineage>
        <taxon>Eukaryota</taxon>
        <taxon>Viridiplantae</taxon>
        <taxon>Streptophyta</taxon>
        <taxon>Embryophyta</taxon>
        <taxon>Tracheophyta</taxon>
        <taxon>Spermatophyta</taxon>
        <taxon>Magnoliopsida</taxon>
        <taxon>Liliopsida</taxon>
        <taxon>Poales</taxon>
        <taxon>Poaceae</taxon>
        <taxon>PACMAD clade</taxon>
        <taxon>Panicoideae</taxon>
        <taxon>Panicodae</taxon>
        <taxon>Paniceae</taxon>
        <taxon>Panicinae</taxon>
        <taxon>Panicum</taxon>
        <taxon>Panicum sect. Hiantes</taxon>
    </lineage>
</organism>
<evidence type="ECO:0000313" key="2">
    <source>
        <dbReference type="EMBL" id="KAG2606621.1"/>
    </source>
</evidence>
<reference evidence="2" key="1">
    <citation type="submission" date="2020-05" db="EMBL/GenBank/DDBJ databases">
        <title>WGS assembly of Panicum virgatum.</title>
        <authorList>
            <person name="Lovell J.T."/>
            <person name="Jenkins J."/>
            <person name="Shu S."/>
            <person name="Juenger T.E."/>
            <person name="Schmutz J."/>
        </authorList>
    </citation>
    <scope>NUCLEOTIDE SEQUENCE</scope>
    <source>
        <strain evidence="2">AP13</strain>
    </source>
</reference>
<proteinExistence type="predicted"/>
<feature type="region of interest" description="Disordered" evidence="1">
    <location>
        <begin position="1"/>
        <end position="81"/>
    </location>
</feature>
<evidence type="ECO:0000256" key="1">
    <source>
        <dbReference type="SAM" id="MobiDB-lite"/>
    </source>
</evidence>
<keyword evidence="3" id="KW-1185">Reference proteome</keyword>
<comment type="caution">
    <text evidence="2">The sequence shown here is derived from an EMBL/GenBank/DDBJ whole genome shotgun (WGS) entry which is preliminary data.</text>
</comment>
<sequence length="116" mass="12929">MATTSADAADNPQPKEAPSRSRRNGGHAEPEQPRGVERWGTAVESYVARQRPRRAGPRAQAPPCRTEPSSRRPHLHRRPTEPNVVAIRFLLPPDAIVARLRRSFASIAVMPRPRLC</sequence>
<dbReference type="EMBL" id="CM029044">
    <property type="protein sequence ID" value="KAG2606621.1"/>
    <property type="molecule type" value="Genomic_DNA"/>
</dbReference>
<dbReference type="AlphaFoldDB" id="A0A8T0T5N9"/>
<protein>
    <submittedName>
        <fullName evidence="2">Uncharacterized protein</fullName>
    </submittedName>
</protein>